<dbReference type="InterPro" id="IPR011990">
    <property type="entry name" value="TPR-like_helical_dom_sf"/>
</dbReference>
<evidence type="ECO:0000256" key="1">
    <source>
        <dbReference type="PROSITE-ProRule" id="PRU00339"/>
    </source>
</evidence>
<keyword evidence="1" id="KW-0802">TPR repeat</keyword>
<reference evidence="3 4" key="1">
    <citation type="submission" date="2022-05" db="EMBL/GenBank/DDBJ databases">
        <authorList>
            <consortium name="Genoscope - CEA"/>
            <person name="William W."/>
        </authorList>
    </citation>
    <scope>NUCLEOTIDE SEQUENCE [LARGE SCALE GENOMIC DNA]</scope>
</reference>
<dbReference type="Pfam" id="PF12770">
    <property type="entry name" value="CHAT"/>
    <property type="match status" value="1"/>
</dbReference>
<dbReference type="InterPro" id="IPR024983">
    <property type="entry name" value="CHAT_dom"/>
</dbReference>
<evidence type="ECO:0000313" key="4">
    <source>
        <dbReference type="Proteomes" id="UP001159405"/>
    </source>
</evidence>
<evidence type="ECO:0000313" key="3">
    <source>
        <dbReference type="EMBL" id="CAH3186384.1"/>
    </source>
</evidence>
<comment type="caution">
    <text evidence="3">The sequence shown here is derived from an EMBL/GenBank/DDBJ whole genome shotgun (WGS) entry which is preliminary data.</text>
</comment>
<feature type="domain" description="CHAT" evidence="2">
    <location>
        <begin position="341"/>
        <end position="617"/>
    </location>
</feature>
<feature type="repeat" description="TPR" evidence="1">
    <location>
        <begin position="127"/>
        <end position="160"/>
    </location>
</feature>
<dbReference type="SUPFAM" id="SSF48452">
    <property type="entry name" value="TPR-like"/>
    <property type="match status" value="1"/>
</dbReference>
<feature type="repeat" description="TPR" evidence="1">
    <location>
        <begin position="7"/>
        <end position="40"/>
    </location>
</feature>
<sequence length="627" mass="69143">GNRVGEASCYGNLGNVFQSVGEYAKAEEYLHKALTINTETGDRNGEARCYGNLGKVFQSVGEYGKAEEYLHKALTINTEIGDRVGEASCYVNLGNVFQSVGEYAKAEEYLHKALTINTEIGDRNGEATCYGNLGYLFHSVGEYAKAAEYLYKALTINTEIGGRNGEATYYGNLGNVFESLGNTSQALSDLWSSIQIYEKMLTSLGSKDSHNISFFDKNASPYRLFCSLSCSCGKPYEALHAAELGRARALAELMSNRYSIEKEISINPQSFVGIAEVIKKNGNSIFLKIHVLPQEQCEDRSLFSSFANQLTNESNLEDSLSTLRPLLDEGEVYTDPEPPTLFQVYNMLIAPVSDLLEGSEIIVVPDRCFFQVPFAALHDESGRYLSDSFRIRIVPSLTTLKLILDSPADSHSETGALIVGEPRVTDVYFKGVLRYLCPLPGAKGEAEMIARLLPESHLLIGEQATKQAVLQRITSVSLVHFAAHGDAERGEIALTPADSTVEFPHEADYLLSMTDISQVRLSAKLVVLSCCHTARGQIKTEGVVGIARAFLGSGARSVLVALWALQDRATEEFMGRFYENLVQGKSARESLHRAMKWMRNNGFSEVRQWAPFMLIGDDVSFHFGEEK</sequence>
<dbReference type="PANTHER" id="PTHR10098">
    <property type="entry name" value="RAPSYN-RELATED"/>
    <property type="match status" value="1"/>
</dbReference>
<dbReference type="SMART" id="SM00028">
    <property type="entry name" value="TPR"/>
    <property type="match status" value="5"/>
</dbReference>
<name>A0ABN8S4H7_9CNID</name>
<proteinExistence type="predicted"/>
<evidence type="ECO:0000259" key="2">
    <source>
        <dbReference type="Pfam" id="PF12770"/>
    </source>
</evidence>
<feature type="repeat" description="TPR" evidence="1">
    <location>
        <begin position="87"/>
        <end position="120"/>
    </location>
</feature>
<dbReference type="Pfam" id="PF13424">
    <property type="entry name" value="TPR_12"/>
    <property type="match status" value="2"/>
</dbReference>
<feature type="repeat" description="TPR" evidence="1">
    <location>
        <begin position="47"/>
        <end position="80"/>
    </location>
</feature>
<organism evidence="3 4">
    <name type="scientific">Porites lobata</name>
    <dbReference type="NCBI Taxonomy" id="104759"/>
    <lineage>
        <taxon>Eukaryota</taxon>
        <taxon>Metazoa</taxon>
        <taxon>Cnidaria</taxon>
        <taxon>Anthozoa</taxon>
        <taxon>Hexacorallia</taxon>
        <taxon>Scleractinia</taxon>
        <taxon>Fungiina</taxon>
        <taxon>Poritidae</taxon>
        <taxon>Porites</taxon>
    </lineage>
</organism>
<dbReference type="PROSITE" id="PS50005">
    <property type="entry name" value="TPR"/>
    <property type="match status" value="4"/>
</dbReference>
<dbReference type="EMBL" id="CALNXK010000478">
    <property type="protein sequence ID" value="CAH3186384.1"/>
    <property type="molecule type" value="Genomic_DNA"/>
</dbReference>
<feature type="non-terminal residue" evidence="3">
    <location>
        <position position="1"/>
    </location>
</feature>
<protein>
    <recommendedName>
        <fullName evidence="2">CHAT domain-containing protein</fullName>
    </recommendedName>
</protein>
<dbReference type="Proteomes" id="UP001159405">
    <property type="component" value="Unassembled WGS sequence"/>
</dbReference>
<dbReference type="Pfam" id="PF13374">
    <property type="entry name" value="TPR_10"/>
    <property type="match status" value="1"/>
</dbReference>
<dbReference type="PROSITE" id="PS50293">
    <property type="entry name" value="TPR_REGION"/>
    <property type="match status" value="1"/>
</dbReference>
<dbReference type="PANTHER" id="PTHR10098:SF108">
    <property type="entry name" value="TETRATRICOPEPTIDE REPEAT PROTEIN 28"/>
    <property type="match status" value="1"/>
</dbReference>
<dbReference type="InterPro" id="IPR019734">
    <property type="entry name" value="TPR_rpt"/>
</dbReference>
<dbReference type="Gene3D" id="1.25.40.10">
    <property type="entry name" value="Tetratricopeptide repeat domain"/>
    <property type="match status" value="1"/>
</dbReference>
<accession>A0ABN8S4H7</accession>
<keyword evidence="4" id="KW-1185">Reference proteome</keyword>
<gene>
    <name evidence="3" type="ORF">PLOB_00034598</name>
</gene>